<feature type="compositionally biased region" description="Basic and acidic residues" evidence="1">
    <location>
        <begin position="73"/>
        <end position="86"/>
    </location>
</feature>
<accession>A0ABP0K7N2</accession>
<protein>
    <submittedName>
        <fullName evidence="2">Uncharacterized protein</fullName>
    </submittedName>
</protein>
<evidence type="ECO:0000256" key="1">
    <source>
        <dbReference type="SAM" id="MobiDB-lite"/>
    </source>
</evidence>
<reference evidence="2 3" key="1">
    <citation type="submission" date="2024-02" db="EMBL/GenBank/DDBJ databases">
        <authorList>
            <person name="Chen Y."/>
            <person name="Shah S."/>
            <person name="Dougan E. K."/>
            <person name="Thang M."/>
            <person name="Chan C."/>
        </authorList>
    </citation>
    <scope>NUCLEOTIDE SEQUENCE [LARGE SCALE GENOMIC DNA]</scope>
</reference>
<evidence type="ECO:0000313" key="3">
    <source>
        <dbReference type="Proteomes" id="UP001642464"/>
    </source>
</evidence>
<name>A0ABP0K7N2_9DINO</name>
<gene>
    <name evidence="2" type="ORF">SCF082_LOCUS15777</name>
</gene>
<proteinExistence type="predicted"/>
<feature type="non-terminal residue" evidence="2">
    <location>
        <position position="1"/>
    </location>
</feature>
<sequence>GFYGSGKDAWDTKPKPLEAATWKGLMVIDLGLELHRRAKALRHRSLSKKWEVFALAGDTLRAKAFGAPSGESHATRETSLRRDESQ</sequence>
<dbReference type="EMBL" id="CAXAMM010010125">
    <property type="protein sequence ID" value="CAK9022415.1"/>
    <property type="molecule type" value="Genomic_DNA"/>
</dbReference>
<feature type="region of interest" description="Disordered" evidence="1">
    <location>
        <begin position="65"/>
        <end position="86"/>
    </location>
</feature>
<organism evidence="2 3">
    <name type="scientific">Durusdinium trenchii</name>
    <dbReference type="NCBI Taxonomy" id="1381693"/>
    <lineage>
        <taxon>Eukaryota</taxon>
        <taxon>Sar</taxon>
        <taxon>Alveolata</taxon>
        <taxon>Dinophyceae</taxon>
        <taxon>Suessiales</taxon>
        <taxon>Symbiodiniaceae</taxon>
        <taxon>Durusdinium</taxon>
    </lineage>
</organism>
<dbReference type="Proteomes" id="UP001642464">
    <property type="component" value="Unassembled WGS sequence"/>
</dbReference>
<keyword evidence="3" id="KW-1185">Reference proteome</keyword>
<evidence type="ECO:0000313" key="2">
    <source>
        <dbReference type="EMBL" id="CAK9022415.1"/>
    </source>
</evidence>
<feature type="non-terminal residue" evidence="2">
    <location>
        <position position="86"/>
    </location>
</feature>
<comment type="caution">
    <text evidence="2">The sequence shown here is derived from an EMBL/GenBank/DDBJ whole genome shotgun (WGS) entry which is preliminary data.</text>
</comment>